<dbReference type="Gene3D" id="3.30.565.10">
    <property type="entry name" value="Histidine kinase-like ATPase, C-terminal domain"/>
    <property type="match status" value="1"/>
</dbReference>
<evidence type="ECO:0000256" key="4">
    <source>
        <dbReference type="ARBA" id="ARBA00022475"/>
    </source>
</evidence>
<gene>
    <name evidence="13" type="ORF">H0A36_13955</name>
</gene>
<sequence length="537" mass="60182">MTSIFLRIYGGLLFTLVLVALLSGLAVTIINSVRVQEYRAEMARGTFRLVAMQLKNKQDPLQVLLLQQAEHLLGIPLELVKQPDVVEINKEDIQLLKSGDVKVIPLAEKQAHIYAWIQPGLLLRGTVSSISEQLAYGTLMLIKQHLISFPSPNREEQLQQLKDAFSYPLHMLKTAEIGLSAQHQQRLRDGHMVMILGPEGQSIKLYVGLEGGNLIGIDEDQKVLAVGPVWFLELYPLSLMITIVLFVLTSISLAIYILVRGLEQRLKKMEQAATNISRGNLDARVRVRGSDSVGRLAMAFNGMASHIQRLLSIQKEMIRGVSHELRTPVARLRFGLEMVADATSKAEQQKQLDGMDKDIQELDHLVDEILTYASLEQGAPVIHFKRVDIDTILEQVVNEQSHINPSIVIAFQPSQLSEHRRKADVERRYMHRAVQNLVANACRYANQQVLVSFSVNAETCRVDVEDDGPGIPKTEWDRVFTPFARLDDSRTRASGGYGLGLSIVRRIMYWHNGTAQVDHSSLGGAKFSLVWPKRKGS</sequence>
<keyword evidence="8" id="KW-0418">Kinase</keyword>
<evidence type="ECO:0000256" key="2">
    <source>
        <dbReference type="ARBA" id="ARBA00004651"/>
    </source>
</evidence>
<evidence type="ECO:0000313" key="13">
    <source>
        <dbReference type="EMBL" id="NYZ67120.1"/>
    </source>
</evidence>
<dbReference type="EMBL" id="JACCKB010000021">
    <property type="protein sequence ID" value="NYZ67120.1"/>
    <property type="molecule type" value="Genomic_DNA"/>
</dbReference>
<dbReference type="SMART" id="SM00388">
    <property type="entry name" value="HisKA"/>
    <property type="match status" value="1"/>
</dbReference>
<dbReference type="SUPFAM" id="SSF55874">
    <property type="entry name" value="ATPase domain of HSP90 chaperone/DNA topoisomerase II/histidine kinase"/>
    <property type="match status" value="1"/>
</dbReference>
<evidence type="ECO:0000259" key="11">
    <source>
        <dbReference type="PROSITE" id="PS50109"/>
    </source>
</evidence>
<dbReference type="Pfam" id="PF02518">
    <property type="entry name" value="HATPase_c"/>
    <property type="match status" value="1"/>
</dbReference>
<dbReference type="Pfam" id="PF00512">
    <property type="entry name" value="HisKA"/>
    <property type="match status" value="1"/>
</dbReference>
<keyword evidence="6" id="KW-0808">Transferase</keyword>
<dbReference type="GO" id="GO:0005524">
    <property type="term" value="F:ATP binding"/>
    <property type="evidence" value="ECO:0007669"/>
    <property type="project" value="UniProtKB-KW"/>
</dbReference>
<dbReference type="InterPro" id="IPR003661">
    <property type="entry name" value="HisK_dim/P_dom"/>
</dbReference>
<keyword evidence="5" id="KW-0597">Phosphoprotein</keyword>
<keyword evidence="9" id="KW-0067">ATP-binding</keyword>
<dbReference type="PANTHER" id="PTHR44936:SF10">
    <property type="entry name" value="SENSOR PROTEIN RSTB"/>
    <property type="match status" value="1"/>
</dbReference>
<organism evidence="13 14">
    <name type="scientific">Spartinivicinus marinus</name>
    <dbReference type="NCBI Taxonomy" id="2994442"/>
    <lineage>
        <taxon>Bacteria</taxon>
        <taxon>Pseudomonadati</taxon>
        <taxon>Pseudomonadota</taxon>
        <taxon>Gammaproteobacteria</taxon>
        <taxon>Oceanospirillales</taxon>
        <taxon>Zooshikellaceae</taxon>
        <taxon>Spartinivicinus</taxon>
    </lineage>
</organism>
<keyword evidence="7" id="KW-0547">Nucleotide-binding</keyword>
<dbReference type="Gene3D" id="1.10.287.130">
    <property type="match status" value="1"/>
</dbReference>
<keyword evidence="10" id="KW-0472">Membrane</keyword>
<dbReference type="PROSITE" id="PS50885">
    <property type="entry name" value="HAMP"/>
    <property type="match status" value="1"/>
</dbReference>
<evidence type="ECO:0000259" key="12">
    <source>
        <dbReference type="PROSITE" id="PS50885"/>
    </source>
</evidence>
<dbReference type="GO" id="GO:0005886">
    <property type="term" value="C:plasma membrane"/>
    <property type="evidence" value="ECO:0007669"/>
    <property type="project" value="UniProtKB-SubCell"/>
</dbReference>
<dbReference type="RefSeq" id="WP_180569141.1">
    <property type="nucleotide sequence ID" value="NZ_JACCKB010000021.1"/>
</dbReference>
<feature type="transmembrane region" description="Helical" evidence="10">
    <location>
        <begin position="234"/>
        <end position="259"/>
    </location>
</feature>
<evidence type="ECO:0000313" key="14">
    <source>
        <dbReference type="Proteomes" id="UP000569732"/>
    </source>
</evidence>
<dbReference type="InterPro" id="IPR005467">
    <property type="entry name" value="His_kinase_dom"/>
</dbReference>
<dbReference type="GO" id="GO:0000155">
    <property type="term" value="F:phosphorelay sensor kinase activity"/>
    <property type="evidence" value="ECO:0007669"/>
    <property type="project" value="InterPro"/>
</dbReference>
<dbReference type="InterPro" id="IPR050980">
    <property type="entry name" value="2C_sensor_his_kinase"/>
</dbReference>
<evidence type="ECO:0000256" key="1">
    <source>
        <dbReference type="ARBA" id="ARBA00000085"/>
    </source>
</evidence>
<dbReference type="InterPro" id="IPR003594">
    <property type="entry name" value="HATPase_dom"/>
</dbReference>
<evidence type="ECO:0000256" key="6">
    <source>
        <dbReference type="ARBA" id="ARBA00022679"/>
    </source>
</evidence>
<dbReference type="Proteomes" id="UP000569732">
    <property type="component" value="Unassembled WGS sequence"/>
</dbReference>
<dbReference type="CDD" id="cd06225">
    <property type="entry name" value="HAMP"/>
    <property type="match status" value="1"/>
</dbReference>
<comment type="catalytic activity">
    <reaction evidence="1">
        <text>ATP + protein L-histidine = ADP + protein N-phospho-L-histidine.</text>
        <dbReference type="EC" id="2.7.13.3"/>
    </reaction>
</comment>
<keyword evidence="10" id="KW-0812">Transmembrane</keyword>
<dbReference type="SUPFAM" id="SSF47384">
    <property type="entry name" value="Homodimeric domain of signal transducing histidine kinase"/>
    <property type="match status" value="1"/>
</dbReference>
<keyword evidence="4" id="KW-1003">Cell membrane</keyword>
<dbReference type="Gene3D" id="1.10.8.500">
    <property type="entry name" value="HAMP domain in histidine kinase"/>
    <property type="match status" value="1"/>
</dbReference>
<feature type="domain" description="Histidine kinase" evidence="11">
    <location>
        <begin position="320"/>
        <end position="535"/>
    </location>
</feature>
<dbReference type="CDD" id="cd00082">
    <property type="entry name" value="HisKA"/>
    <property type="match status" value="1"/>
</dbReference>
<name>A0A853HZH9_9GAMM</name>
<dbReference type="PRINTS" id="PR00344">
    <property type="entry name" value="BCTRLSENSOR"/>
</dbReference>
<proteinExistence type="predicted"/>
<keyword evidence="14" id="KW-1185">Reference proteome</keyword>
<dbReference type="InterPro" id="IPR036097">
    <property type="entry name" value="HisK_dim/P_sf"/>
</dbReference>
<keyword evidence="10" id="KW-1133">Transmembrane helix</keyword>
<dbReference type="InterPro" id="IPR004358">
    <property type="entry name" value="Sig_transdc_His_kin-like_C"/>
</dbReference>
<evidence type="ECO:0000256" key="7">
    <source>
        <dbReference type="ARBA" id="ARBA00022741"/>
    </source>
</evidence>
<dbReference type="SUPFAM" id="SSF158472">
    <property type="entry name" value="HAMP domain-like"/>
    <property type="match status" value="1"/>
</dbReference>
<feature type="domain" description="HAMP" evidence="12">
    <location>
        <begin position="260"/>
        <end position="312"/>
    </location>
</feature>
<accession>A0A853HZH9</accession>
<protein>
    <recommendedName>
        <fullName evidence="3">histidine kinase</fullName>
        <ecNumber evidence="3">2.7.13.3</ecNumber>
    </recommendedName>
</protein>
<evidence type="ECO:0000256" key="8">
    <source>
        <dbReference type="ARBA" id="ARBA00022777"/>
    </source>
</evidence>
<dbReference type="InterPro" id="IPR036890">
    <property type="entry name" value="HATPase_C_sf"/>
</dbReference>
<dbReference type="AlphaFoldDB" id="A0A853HZH9"/>
<dbReference type="PROSITE" id="PS50109">
    <property type="entry name" value="HIS_KIN"/>
    <property type="match status" value="1"/>
</dbReference>
<dbReference type="InterPro" id="IPR003660">
    <property type="entry name" value="HAMP_dom"/>
</dbReference>
<reference evidence="13 14" key="1">
    <citation type="submission" date="2020-07" db="EMBL/GenBank/DDBJ databases">
        <title>Endozoicomonas sp. nov., isolated from sediment.</title>
        <authorList>
            <person name="Gu T."/>
        </authorList>
    </citation>
    <scope>NUCLEOTIDE SEQUENCE [LARGE SCALE GENOMIC DNA]</scope>
    <source>
        <strain evidence="13 14">SM1973</strain>
    </source>
</reference>
<dbReference type="SMART" id="SM00304">
    <property type="entry name" value="HAMP"/>
    <property type="match status" value="1"/>
</dbReference>
<evidence type="ECO:0000256" key="9">
    <source>
        <dbReference type="ARBA" id="ARBA00022840"/>
    </source>
</evidence>
<evidence type="ECO:0000256" key="10">
    <source>
        <dbReference type="SAM" id="Phobius"/>
    </source>
</evidence>
<dbReference type="PANTHER" id="PTHR44936">
    <property type="entry name" value="SENSOR PROTEIN CREC"/>
    <property type="match status" value="1"/>
</dbReference>
<dbReference type="EC" id="2.7.13.3" evidence="3"/>
<comment type="subcellular location">
    <subcellularLocation>
        <location evidence="2">Cell membrane</location>
        <topology evidence="2">Multi-pass membrane protein</topology>
    </subcellularLocation>
</comment>
<evidence type="ECO:0000256" key="5">
    <source>
        <dbReference type="ARBA" id="ARBA00022553"/>
    </source>
</evidence>
<dbReference type="Pfam" id="PF00672">
    <property type="entry name" value="HAMP"/>
    <property type="match status" value="1"/>
</dbReference>
<dbReference type="SMART" id="SM00387">
    <property type="entry name" value="HATPase_c"/>
    <property type="match status" value="1"/>
</dbReference>
<comment type="caution">
    <text evidence="13">The sequence shown here is derived from an EMBL/GenBank/DDBJ whole genome shotgun (WGS) entry which is preliminary data.</text>
</comment>
<evidence type="ECO:0000256" key="3">
    <source>
        <dbReference type="ARBA" id="ARBA00012438"/>
    </source>
</evidence>